<dbReference type="PANTHER" id="PTHR30346">
    <property type="entry name" value="TRANSCRIPTIONAL DUAL REGULATOR HCAR-RELATED"/>
    <property type="match status" value="1"/>
</dbReference>
<protein>
    <submittedName>
        <fullName evidence="6">DNA-binding transcriptional LysR family regulator</fullName>
    </submittedName>
</protein>
<dbReference type="SUPFAM" id="SSF46785">
    <property type="entry name" value="Winged helix' DNA-binding domain"/>
    <property type="match status" value="1"/>
</dbReference>
<reference evidence="6 7" key="1">
    <citation type="submission" date="2021-03" db="EMBL/GenBank/DDBJ databases">
        <title>Sequencing the genomes of 1000 actinobacteria strains.</title>
        <authorList>
            <person name="Klenk H.-P."/>
        </authorList>
    </citation>
    <scope>NUCLEOTIDE SEQUENCE [LARGE SCALE GENOMIC DNA]</scope>
    <source>
        <strain evidence="6 7">DSM 15454</strain>
    </source>
</reference>
<dbReference type="CDD" id="cd05466">
    <property type="entry name" value="PBP2_LTTR_substrate"/>
    <property type="match status" value="1"/>
</dbReference>
<dbReference type="InterPro" id="IPR005119">
    <property type="entry name" value="LysR_subst-bd"/>
</dbReference>
<evidence type="ECO:0000313" key="7">
    <source>
        <dbReference type="Proteomes" id="UP000766570"/>
    </source>
</evidence>
<dbReference type="InterPro" id="IPR036388">
    <property type="entry name" value="WH-like_DNA-bd_sf"/>
</dbReference>
<keyword evidence="4" id="KW-0804">Transcription</keyword>
<keyword evidence="2" id="KW-0805">Transcription regulation</keyword>
<dbReference type="PANTHER" id="PTHR30346:SF28">
    <property type="entry name" value="HTH-TYPE TRANSCRIPTIONAL REGULATOR CYNR"/>
    <property type="match status" value="1"/>
</dbReference>
<comment type="caution">
    <text evidence="6">The sequence shown here is derived from an EMBL/GenBank/DDBJ whole genome shotgun (WGS) entry which is preliminary data.</text>
</comment>
<organism evidence="6 7">
    <name type="scientific">Paeniglutamicibacter psychrophenolicus</name>
    <dbReference type="NCBI Taxonomy" id="257454"/>
    <lineage>
        <taxon>Bacteria</taxon>
        <taxon>Bacillati</taxon>
        <taxon>Actinomycetota</taxon>
        <taxon>Actinomycetes</taxon>
        <taxon>Micrococcales</taxon>
        <taxon>Micrococcaceae</taxon>
        <taxon>Paeniglutamicibacter</taxon>
    </lineage>
</organism>
<keyword evidence="3 6" id="KW-0238">DNA-binding</keyword>
<dbReference type="EMBL" id="JAGIOE010000001">
    <property type="protein sequence ID" value="MBP2372766.1"/>
    <property type="molecule type" value="Genomic_DNA"/>
</dbReference>
<dbReference type="Gene3D" id="1.10.10.10">
    <property type="entry name" value="Winged helix-like DNA-binding domain superfamily/Winged helix DNA-binding domain"/>
    <property type="match status" value="1"/>
</dbReference>
<name>A0ABS4W989_9MICC</name>
<dbReference type="GO" id="GO:0003677">
    <property type="term" value="F:DNA binding"/>
    <property type="evidence" value="ECO:0007669"/>
    <property type="project" value="UniProtKB-KW"/>
</dbReference>
<dbReference type="PROSITE" id="PS50931">
    <property type="entry name" value="HTH_LYSR"/>
    <property type="match status" value="1"/>
</dbReference>
<dbReference type="Proteomes" id="UP000766570">
    <property type="component" value="Unassembled WGS sequence"/>
</dbReference>
<accession>A0ABS4W989</accession>
<evidence type="ECO:0000256" key="1">
    <source>
        <dbReference type="ARBA" id="ARBA00009437"/>
    </source>
</evidence>
<comment type="similarity">
    <text evidence="1">Belongs to the LysR transcriptional regulatory family.</text>
</comment>
<sequence length="276" mass="29662">MTQPPLSLAIGQLEKELGVRLLDRHPHGVSCTEAGAFLVTQGTQLLKRTRRIEDQLRDMGNGTAGQLQLAAVPSFSWSYLTPLLNRFSLEAPGSVVELSDPTPQEALNQLAAGTIDIAIVATGNAKALQGAYENELSVTPLQEMPLVAALPPSFRDAPDPIDMSSLMGETWLLPQLYPRFPGLPELVNEAWTKLGRHPSRIRTVSTLQTAIPLIAAGMGIGVMPDSVSQMAGSHLVVRRFVQPITPLQGCLVSSLRHARSPAVQKFIDMALGGARP</sequence>
<feature type="domain" description="HTH lysR-type" evidence="5">
    <location>
        <begin position="1"/>
        <end position="32"/>
    </location>
</feature>
<evidence type="ECO:0000259" key="5">
    <source>
        <dbReference type="PROSITE" id="PS50931"/>
    </source>
</evidence>
<dbReference type="Gene3D" id="3.40.190.10">
    <property type="entry name" value="Periplasmic binding protein-like II"/>
    <property type="match status" value="2"/>
</dbReference>
<gene>
    <name evidence="6" type="ORF">JOF46_000678</name>
</gene>
<dbReference type="Pfam" id="PF03466">
    <property type="entry name" value="LysR_substrate"/>
    <property type="match status" value="1"/>
</dbReference>
<evidence type="ECO:0000256" key="3">
    <source>
        <dbReference type="ARBA" id="ARBA00023125"/>
    </source>
</evidence>
<dbReference type="Pfam" id="PF00126">
    <property type="entry name" value="HTH_1"/>
    <property type="match status" value="1"/>
</dbReference>
<evidence type="ECO:0000256" key="4">
    <source>
        <dbReference type="ARBA" id="ARBA00023163"/>
    </source>
</evidence>
<keyword evidence="7" id="KW-1185">Reference proteome</keyword>
<evidence type="ECO:0000313" key="6">
    <source>
        <dbReference type="EMBL" id="MBP2372766.1"/>
    </source>
</evidence>
<dbReference type="InterPro" id="IPR000847">
    <property type="entry name" value="LysR_HTH_N"/>
</dbReference>
<evidence type="ECO:0000256" key="2">
    <source>
        <dbReference type="ARBA" id="ARBA00023015"/>
    </source>
</evidence>
<dbReference type="SUPFAM" id="SSF53850">
    <property type="entry name" value="Periplasmic binding protein-like II"/>
    <property type="match status" value="1"/>
</dbReference>
<dbReference type="InterPro" id="IPR036390">
    <property type="entry name" value="WH_DNA-bd_sf"/>
</dbReference>
<proteinExistence type="inferred from homology"/>